<protein>
    <submittedName>
        <fullName evidence="1">Uncharacterized protein</fullName>
    </submittedName>
</protein>
<dbReference type="STRING" id="1742972.COMA1_11562"/>
<reference evidence="1 2" key="1">
    <citation type="submission" date="2015-10" db="EMBL/GenBank/DDBJ databases">
        <authorList>
            <person name="Gilbert D.G."/>
        </authorList>
    </citation>
    <scope>NUCLEOTIDE SEQUENCE [LARGE SCALE GENOMIC DNA]</scope>
    <source>
        <strain evidence="1">COMA1</strain>
    </source>
</reference>
<dbReference type="Proteomes" id="UP000199032">
    <property type="component" value="Unassembled WGS sequence"/>
</dbReference>
<dbReference type="RefSeq" id="WP_090745991.1">
    <property type="nucleotide sequence ID" value="NZ_CZQA01000001.1"/>
</dbReference>
<dbReference type="EMBL" id="CZQA01000001">
    <property type="protein sequence ID" value="CUS34172.1"/>
    <property type="molecule type" value="Genomic_DNA"/>
</dbReference>
<proteinExistence type="predicted"/>
<organism evidence="1 2">
    <name type="scientific">Candidatus Nitrospira nitrosa</name>
    <dbReference type="NCBI Taxonomy" id="1742972"/>
    <lineage>
        <taxon>Bacteria</taxon>
        <taxon>Pseudomonadati</taxon>
        <taxon>Nitrospirota</taxon>
        <taxon>Nitrospiria</taxon>
        <taxon>Nitrospirales</taxon>
        <taxon>Nitrospiraceae</taxon>
        <taxon>Nitrospira</taxon>
    </lineage>
</organism>
<dbReference type="AlphaFoldDB" id="A0A0S4L8Q1"/>
<dbReference type="OrthoDB" id="7844194at2"/>
<accession>A0A0S4L8Q1</accession>
<evidence type="ECO:0000313" key="1">
    <source>
        <dbReference type="EMBL" id="CUS34172.1"/>
    </source>
</evidence>
<gene>
    <name evidence="1" type="ORF">COMA1_11562</name>
</gene>
<name>A0A0S4L8Q1_9BACT</name>
<sequence length="150" mass="15495">MNYTLGAILLAILFSGNGVGVQIAYADCLAIGGTGLGSAIDESNLVASLSGALSGGARARIKAQKETSTGLTMDLEHYFFTAAGGMLHTADTATLTAIPGKHKTYMLEIAYDVLESSGSFGGYKGRFQSVGLFDIGAGKVVLRYSGELCK</sequence>
<keyword evidence="2" id="KW-1185">Reference proteome</keyword>
<evidence type="ECO:0000313" key="2">
    <source>
        <dbReference type="Proteomes" id="UP000199032"/>
    </source>
</evidence>